<evidence type="ECO:0000256" key="6">
    <source>
        <dbReference type="ARBA" id="ARBA00023136"/>
    </source>
</evidence>
<name>A0A371HIM3_MUCPR</name>
<dbReference type="InterPro" id="IPR029962">
    <property type="entry name" value="TBL"/>
</dbReference>
<accession>A0A371HIM3</accession>
<dbReference type="GO" id="GO:0005794">
    <property type="term" value="C:Golgi apparatus"/>
    <property type="evidence" value="ECO:0007669"/>
    <property type="project" value="TreeGrafter"/>
</dbReference>
<feature type="non-terminal residue" evidence="10">
    <location>
        <position position="1"/>
    </location>
</feature>
<dbReference type="GO" id="GO:0016413">
    <property type="term" value="F:O-acetyltransferase activity"/>
    <property type="evidence" value="ECO:0007669"/>
    <property type="project" value="InterPro"/>
</dbReference>
<organism evidence="10 11">
    <name type="scientific">Mucuna pruriens</name>
    <name type="common">Velvet bean</name>
    <name type="synonym">Dolichos pruriens</name>
    <dbReference type="NCBI Taxonomy" id="157652"/>
    <lineage>
        <taxon>Eukaryota</taxon>
        <taxon>Viridiplantae</taxon>
        <taxon>Streptophyta</taxon>
        <taxon>Embryophyta</taxon>
        <taxon>Tracheophyta</taxon>
        <taxon>Spermatophyta</taxon>
        <taxon>Magnoliopsida</taxon>
        <taxon>eudicotyledons</taxon>
        <taxon>Gunneridae</taxon>
        <taxon>Pentapetalae</taxon>
        <taxon>rosids</taxon>
        <taxon>fabids</taxon>
        <taxon>Fabales</taxon>
        <taxon>Fabaceae</taxon>
        <taxon>Papilionoideae</taxon>
        <taxon>50 kb inversion clade</taxon>
        <taxon>NPAAA clade</taxon>
        <taxon>indigoferoid/millettioid clade</taxon>
        <taxon>Phaseoleae</taxon>
        <taxon>Mucuna</taxon>
    </lineage>
</organism>
<evidence type="ECO:0000256" key="5">
    <source>
        <dbReference type="ARBA" id="ARBA00022989"/>
    </source>
</evidence>
<evidence type="ECO:0000259" key="8">
    <source>
        <dbReference type="Pfam" id="PF13839"/>
    </source>
</evidence>
<evidence type="ECO:0000313" key="10">
    <source>
        <dbReference type="EMBL" id="RDY02656.1"/>
    </source>
</evidence>
<dbReference type="PANTHER" id="PTHR32285:SF7">
    <property type="entry name" value="PROTEIN TRICHOME BIREFRINGENCE-LIKE 3"/>
    <property type="match status" value="1"/>
</dbReference>
<dbReference type="GO" id="GO:0016020">
    <property type="term" value="C:membrane"/>
    <property type="evidence" value="ECO:0007669"/>
    <property type="project" value="UniProtKB-SubCell"/>
</dbReference>
<evidence type="ECO:0000256" key="3">
    <source>
        <dbReference type="ARBA" id="ARBA00022692"/>
    </source>
</evidence>
<sequence>MEECEFERFNKPSNNTSPTRCMFLMAYITIVVGSMYSFHYMETQHKLKMLVNLPRTMKPPRGKLPLPIIVTTICVLLFIAVLHAERLSFLNSSSIFKFKTCPRKHSKSKSNDKKEVFANASWIDDRFDFDPEECNVANGKWVFNSSLKPFYSDTSCPYIDRQFSCVRNGRNDSDYLHWEWQPEDCTLPPFNPELALKKLQGKRLLFVGDSLQRNQWESFVCLVQGIIPEKKKSMKRGRVHSVFKAEEYNATIEFYWAPFLVESNTDIHIIGDPKKRIIKVDAITERAKNWTGVDILVFNTYVWWMSGLRIKALWGSFANGEEGYEELDTAVAYKFGLRTWANWVDSTIDPNKTRVFFTTMSPAHTKSADWGNKDGVKCFNETQPVKKKNHWGSGSNKDMMSVVAKVVKRMKVPVNVINITQISEYRIDGHSSIYSEIGGKILSEEERANPRNADCIHWCLPGIPDTWNQIFLAMFLKPCPTNSTKPKSNDNKTKEVVPNVSWFNDGFIYEPEECDFTNGKWVFNRSIKPLYSDTSCPYVSRPYSCAKNGRLDSDYRYWEWQPEDCTLPKFNPELALKKLHGKRVLFVGDSLQKSQWESFVCMVEWIIPEKEKSMKQGTHSVFKAKEYNATIEFYWAPMLVESNTEFFTIRDPKKQIVKVDSIMDRAKNWTGVDILVFNTYVWWMSDSKVKALWGSFGNGEEGYEELETQIAYKLGLRTWANWVDSTIDANKTKVFFTTMSPTHTRSADWGKKEGVKCFNETKPIGKRNHWGSGSNKGMMGVVEKVVKKMKVPVTFINITQMSEYRIDAHSSVYTESGGKLLTEEEKANPRNADCIHWCLPGLPDTWNQIFLAML</sequence>
<keyword evidence="6 7" id="KW-0472">Membrane</keyword>
<dbReference type="Proteomes" id="UP000257109">
    <property type="component" value="Unassembled WGS sequence"/>
</dbReference>
<protein>
    <submittedName>
        <fullName evidence="10">Protein trichome birefringence-like 3</fullName>
    </submittedName>
</protein>
<evidence type="ECO:0000256" key="4">
    <source>
        <dbReference type="ARBA" id="ARBA00022968"/>
    </source>
</evidence>
<feature type="transmembrane region" description="Helical" evidence="7">
    <location>
        <begin position="64"/>
        <end position="84"/>
    </location>
</feature>
<dbReference type="InterPro" id="IPR025846">
    <property type="entry name" value="TBL_N"/>
</dbReference>
<feature type="domain" description="Trichome birefringence-like C-terminal" evidence="8">
    <location>
        <begin position="187"/>
        <end position="474"/>
    </location>
</feature>
<keyword evidence="4" id="KW-0735">Signal-anchor</keyword>
<comment type="caution">
    <text evidence="10">The sequence shown here is derived from an EMBL/GenBank/DDBJ whole genome shotgun (WGS) entry which is preliminary data.</text>
</comment>
<evidence type="ECO:0000259" key="9">
    <source>
        <dbReference type="Pfam" id="PF14416"/>
    </source>
</evidence>
<comment type="similarity">
    <text evidence="2">Belongs to the PC-esterase family. TBL subfamily.</text>
</comment>
<evidence type="ECO:0000256" key="2">
    <source>
        <dbReference type="ARBA" id="ARBA00007727"/>
    </source>
</evidence>
<dbReference type="EMBL" id="QJKJ01002485">
    <property type="protein sequence ID" value="RDY02656.1"/>
    <property type="molecule type" value="Genomic_DNA"/>
</dbReference>
<dbReference type="InterPro" id="IPR026057">
    <property type="entry name" value="TBL_C"/>
</dbReference>
<evidence type="ECO:0000256" key="1">
    <source>
        <dbReference type="ARBA" id="ARBA00004167"/>
    </source>
</evidence>
<proteinExistence type="inferred from homology"/>
<reference evidence="10" key="1">
    <citation type="submission" date="2018-05" db="EMBL/GenBank/DDBJ databases">
        <title>Draft genome of Mucuna pruriens seed.</title>
        <authorList>
            <person name="Nnadi N.E."/>
            <person name="Vos R."/>
            <person name="Hasami M.H."/>
            <person name="Devisetty U.K."/>
            <person name="Aguiy J.C."/>
        </authorList>
    </citation>
    <scope>NUCLEOTIDE SEQUENCE [LARGE SCALE GENOMIC DNA]</scope>
    <source>
        <strain evidence="10">JCA_2017</strain>
    </source>
</reference>
<dbReference type="AlphaFoldDB" id="A0A371HIM3"/>
<dbReference type="PANTHER" id="PTHR32285">
    <property type="entry name" value="PROTEIN TRICHOME BIREFRINGENCE-LIKE 9-RELATED"/>
    <property type="match status" value="1"/>
</dbReference>
<evidence type="ECO:0000256" key="7">
    <source>
        <dbReference type="SAM" id="Phobius"/>
    </source>
</evidence>
<gene>
    <name evidence="10" type="primary">TBL3</name>
    <name evidence="10" type="ORF">CR513_13852</name>
</gene>
<comment type="subcellular location">
    <subcellularLocation>
        <location evidence="1">Membrane</location>
        <topology evidence="1">Single-pass membrane protein</topology>
    </subcellularLocation>
</comment>
<dbReference type="OrthoDB" id="1895898at2759"/>
<dbReference type="Pfam" id="PF14416">
    <property type="entry name" value="PMR5N"/>
    <property type="match status" value="2"/>
</dbReference>
<dbReference type="Pfam" id="PF13839">
    <property type="entry name" value="PC-Esterase"/>
    <property type="match status" value="2"/>
</dbReference>
<evidence type="ECO:0000313" key="11">
    <source>
        <dbReference type="Proteomes" id="UP000257109"/>
    </source>
</evidence>
<keyword evidence="11" id="KW-1185">Reference proteome</keyword>
<keyword evidence="3 7" id="KW-0812">Transmembrane</keyword>
<feature type="domain" description="Trichome birefringence-like C-terminal" evidence="8">
    <location>
        <begin position="567"/>
        <end position="853"/>
    </location>
</feature>
<keyword evidence="5 7" id="KW-1133">Transmembrane helix</keyword>
<feature type="transmembrane region" description="Helical" evidence="7">
    <location>
        <begin position="22"/>
        <end position="43"/>
    </location>
</feature>
<feature type="domain" description="Trichome birefringence-like N-terminal" evidence="9">
    <location>
        <begin position="512"/>
        <end position="565"/>
    </location>
</feature>
<feature type="domain" description="Trichome birefringence-like N-terminal" evidence="9">
    <location>
        <begin position="132"/>
        <end position="185"/>
    </location>
</feature>